<evidence type="ECO:0000313" key="2">
    <source>
        <dbReference type="Proteomes" id="UP001221142"/>
    </source>
</evidence>
<protein>
    <submittedName>
        <fullName evidence="1">Uncharacterized protein</fullName>
    </submittedName>
</protein>
<keyword evidence="2" id="KW-1185">Reference proteome</keyword>
<evidence type="ECO:0000313" key="1">
    <source>
        <dbReference type="EMBL" id="KAJ7642017.1"/>
    </source>
</evidence>
<name>A0AAD7FWU1_9AGAR</name>
<dbReference type="AlphaFoldDB" id="A0AAD7FWU1"/>
<reference evidence="1" key="1">
    <citation type="submission" date="2023-03" db="EMBL/GenBank/DDBJ databases">
        <title>Massive genome expansion in bonnet fungi (Mycena s.s.) driven by repeated elements and novel gene families across ecological guilds.</title>
        <authorList>
            <consortium name="Lawrence Berkeley National Laboratory"/>
            <person name="Harder C.B."/>
            <person name="Miyauchi S."/>
            <person name="Viragh M."/>
            <person name="Kuo A."/>
            <person name="Thoen E."/>
            <person name="Andreopoulos B."/>
            <person name="Lu D."/>
            <person name="Skrede I."/>
            <person name="Drula E."/>
            <person name="Henrissat B."/>
            <person name="Morin E."/>
            <person name="Kohler A."/>
            <person name="Barry K."/>
            <person name="LaButti K."/>
            <person name="Morin E."/>
            <person name="Salamov A."/>
            <person name="Lipzen A."/>
            <person name="Mereny Z."/>
            <person name="Hegedus B."/>
            <person name="Baldrian P."/>
            <person name="Stursova M."/>
            <person name="Weitz H."/>
            <person name="Taylor A."/>
            <person name="Grigoriev I.V."/>
            <person name="Nagy L.G."/>
            <person name="Martin F."/>
            <person name="Kauserud H."/>
        </authorList>
    </citation>
    <scope>NUCLEOTIDE SEQUENCE</scope>
    <source>
        <strain evidence="1">9284</strain>
    </source>
</reference>
<organism evidence="1 2">
    <name type="scientific">Roridomyces roridus</name>
    <dbReference type="NCBI Taxonomy" id="1738132"/>
    <lineage>
        <taxon>Eukaryota</taxon>
        <taxon>Fungi</taxon>
        <taxon>Dikarya</taxon>
        <taxon>Basidiomycota</taxon>
        <taxon>Agaricomycotina</taxon>
        <taxon>Agaricomycetes</taxon>
        <taxon>Agaricomycetidae</taxon>
        <taxon>Agaricales</taxon>
        <taxon>Marasmiineae</taxon>
        <taxon>Mycenaceae</taxon>
        <taxon>Roridomyces</taxon>
    </lineage>
</organism>
<dbReference type="Proteomes" id="UP001221142">
    <property type="component" value="Unassembled WGS sequence"/>
</dbReference>
<accession>A0AAD7FWU1</accession>
<sequence>MQAANSLLKVNDWSPLTQEMAMQSTDPLLQRDCGVGAVGVARQAVTTVLLFPKGKWSHYAVELDIRDGATARRSRDIGLFVALRMTSGQDARLEKYGQSCLLSLSRVAAFDMGHGARGAGVGIMRKTTMLDSVDGLVAVEGTGIGFKTSVGGFDEEQEVWEMKSNGVMVAGSKERKLCLSDFGPNCSFLSHHDRPSGAAPMINLTPLEHTRTQTHPAADLTLRHPHCCPASFPPGRLFEILSRATSNYGLRPAIDLYLSLINQLMDLRRPLRVRPPIDSTVRKYDGAFSTVQYPRKLA</sequence>
<comment type="caution">
    <text evidence="1">The sequence shown here is derived from an EMBL/GenBank/DDBJ whole genome shotgun (WGS) entry which is preliminary data.</text>
</comment>
<dbReference type="EMBL" id="JARKIF010000004">
    <property type="protein sequence ID" value="KAJ7642017.1"/>
    <property type="molecule type" value="Genomic_DNA"/>
</dbReference>
<proteinExistence type="predicted"/>
<gene>
    <name evidence="1" type="ORF">FB45DRAFT_1000447</name>
</gene>